<dbReference type="PANTHER" id="PTHR11066">
    <property type="entry name" value="ACYL-COA THIOESTERASE"/>
    <property type="match status" value="1"/>
</dbReference>
<dbReference type="Proteomes" id="UP001268683">
    <property type="component" value="Chromosome"/>
</dbReference>
<dbReference type="GO" id="GO:0047617">
    <property type="term" value="F:fatty acyl-CoA hydrolase activity"/>
    <property type="evidence" value="ECO:0007669"/>
    <property type="project" value="UniProtKB-EC"/>
</dbReference>
<dbReference type="EC" id="3.1.2.20" evidence="5"/>
<dbReference type="PANTHER" id="PTHR11066:SF34">
    <property type="entry name" value="ACYL-COENZYME A THIOESTERASE 8"/>
    <property type="match status" value="1"/>
</dbReference>
<evidence type="ECO:0000256" key="6">
    <source>
        <dbReference type="ARBA" id="ARBA00050943"/>
    </source>
</evidence>
<evidence type="ECO:0000256" key="5">
    <source>
        <dbReference type="ARBA" id="ARBA00038894"/>
    </source>
</evidence>
<comment type="similarity">
    <text evidence="1">Belongs to the C/M/P thioester hydrolase family.</text>
</comment>
<dbReference type="SUPFAM" id="SSF54637">
    <property type="entry name" value="Thioesterase/thiol ester dehydrase-isomerase"/>
    <property type="match status" value="2"/>
</dbReference>
<evidence type="ECO:0000256" key="4">
    <source>
        <dbReference type="ARBA" id="ARBA00023098"/>
    </source>
</evidence>
<feature type="domain" description="Acyl-CoA thioesterase-like N-terminal HotDog" evidence="9">
    <location>
        <begin position="27"/>
        <end position="110"/>
    </location>
</feature>
<dbReference type="InterPro" id="IPR042171">
    <property type="entry name" value="Acyl-CoA_hotdog"/>
</dbReference>
<comment type="subunit">
    <text evidence="2">Homotetramer.</text>
</comment>
<dbReference type="Pfam" id="PF20789">
    <property type="entry name" value="4HBT_3C"/>
    <property type="match status" value="1"/>
</dbReference>
<keyword evidence="4" id="KW-0443">Lipid metabolism</keyword>
<comment type="catalytic activity">
    <reaction evidence="6">
        <text>a fatty acyl-CoA + H2O = a fatty acid + CoA + H(+)</text>
        <dbReference type="Rhea" id="RHEA:16781"/>
        <dbReference type="ChEBI" id="CHEBI:15377"/>
        <dbReference type="ChEBI" id="CHEBI:15378"/>
        <dbReference type="ChEBI" id="CHEBI:28868"/>
        <dbReference type="ChEBI" id="CHEBI:57287"/>
        <dbReference type="ChEBI" id="CHEBI:77636"/>
        <dbReference type="EC" id="3.1.2.20"/>
    </reaction>
    <physiologicalReaction direction="left-to-right" evidence="6">
        <dbReference type="Rhea" id="RHEA:16782"/>
    </physiologicalReaction>
</comment>
<evidence type="ECO:0000256" key="2">
    <source>
        <dbReference type="ARBA" id="ARBA00011881"/>
    </source>
</evidence>
<dbReference type="KEGG" id="tmk:QGN29_10355"/>
<dbReference type="AlphaFoldDB" id="A0AA52EGL1"/>
<protein>
    <recommendedName>
        <fullName evidence="7">Acyl-CoA thioesterase 2</fullName>
        <ecNumber evidence="5">3.1.2.20</ecNumber>
    </recommendedName>
    <alternativeName>
        <fullName evidence="8">Thioesterase II</fullName>
    </alternativeName>
</protein>
<dbReference type="InterPro" id="IPR049450">
    <property type="entry name" value="ACOT8-like_C"/>
</dbReference>
<evidence type="ECO:0000259" key="9">
    <source>
        <dbReference type="Pfam" id="PF13622"/>
    </source>
</evidence>
<dbReference type="InterPro" id="IPR003703">
    <property type="entry name" value="Acyl_CoA_thio"/>
</dbReference>
<proteinExistence type="inferred from homology"/>
<dbReference type="GO" id="GO:0009062">
    <property type="term" value="P:fatty acid catabolic process"/>
    <property type="evidence" value="ECO:0007669"/>
    <property type="project" value="TreeGrafter"/>
</dbReference>
<dbReference type="EMBL" id="CP123872">
    <property type="protein sequence ID" value="WND01949.1"/>
    <property type="molecule type" value="Genomic_DNA"/>
</dbReference>
<dbReference type="RefSeq" id="WP_310797779.1">
    <property type="nucleotide sequence ID" value="NZ_CP123872.1"/>
</dbReference>
<dbReference type="CDD" id="cd03445">
    <property type="entry name" value="Thioesterase_II_repeat2"/>
    <property type="match status" value="1"/>
</dbReference>
<evidence type="ECO:0000313" key="12">
    <source>
        <dbReference type="Proteomes" id="UP001268683"/>
    </source>
</evidence>
<dbReference type="FunFam" id="2.40.160.210:FF:000001">
    <property type="entry name" value="Acyl-CoA thioesterase II"/>
    <property type="match status" value="1"/>
</dbReference>
<evidence type="ECO:0000256" key="3">
    <source>
        <dbReference type="ARBA" id="ARBA00022801"/>
    </source>
</evidence>
<dbReference type="Pfam" id="PF13622">
    <property type="entry name" value="4HBT_3"/>
    <property type="match status" value="1"/>
</dbReference>
<feature type="domain" description="Acyl-CoA thioesterase-like C-terminal" evidence="10">
    <location>
        <begin position="169"/>
        <end position="288"/>
    </location>
</feature>
<accession>A0AA52EGL1</accession>
<keyword evidence="3" id="KW-0378">Hydrolase</keyword>
<dbReference type="InterPro" id="IPR049449">
    <property type="entry name" value="TesB_ACOT8-like_N"/>
</dbReference>
<reference evidence="11" key="1">
    <citation type="submission" date="2023-04" db="EMBL/GenBank/DDBJ databases">
        <title>Complete genome sequence of Temperatibacter marinus.</title>
        <authorList>
            <person name="Rong J.-C."/>
            <person name="Yi M.-L."/>
            <person name="Zhao Q."/>
        </authorList>
    </citation>
    <scope>NUCLEOTIDE SEQUENCE</scope>
    <source>
        <strain evidence="11">NBRC 110045</strain>
    </source>
</reference>
<evidence type="ECO:0000256" key="7">
    <source>
        <dbReference type="ARBA" id="ARBA00071120"/>
    </source>
</evidence>
<dbReference type="Gene3D" id="2.40.160.210">
    <property type="entry name" value="Acyl-CoA thioesterase, double hotdog domain"/>
    <property type="match status" value="1"/>
</dbReference>
<dbReference type="InterPro" id="IPR029069">
    <property type="entry name" value="HotDog_dom_sf"/>
</dbReference>
<organism evidence="11 12">
    <name type="scientific">Temperatibacter marinus</name>
    <dbReference type="NCBI Taxonomy" id="1456591"/>
    <lineage>
        <taxon>Bacteria</taxon>
        <taxon>Pseudomonadati</taxon>
        <taxon>Pseudomonadota</taxon>
        <taxon>Alphaproteobacteria</taxon>
        <taxon>Kordiimonadales</taxon>
        <taxon>Temperatibacteraceae</taxon>
        <taxon>Temperatibacter</taxon>
    </lineage>
</organism>
<evidence type="ECO:0000256" key="8">
    <source>
        <dbReference type="ARBA" id="ARBA00079653"/>
    </source>
</evidence>
<dbReference type="CDD" id="cd03444">
    <property type="entry name" value="Thioesterase_II_repeat1"/>
    <property type="match status" value="1"/>
</dbReference>
<keyword evidence="12" id="KW-1185">Reference proteome</keyword>
<sequence length="294" mass="33972">MVDAHYQKQIDGLELERLDKLLFKGIPNKWPNKHVYGGHVIGQSLDACQRTVESQYQLHSMHAYFMRLGNSEIPIIYEVDPIRDGRSFCTRRVNAIQNGDAIFTAIMSFHIEETGLEHQVKMPDVPPPEELIDDHAYYHHVIDQMGPKAEPLRKRIEKPLVPFEMRSYDRVEILNPKPKDIHGGFWFKLRYDGDDDRQNNIRLLAYLSDMGLIAGTFRPHGFVPFDPRIKNICSLDHALHLHSRNFRVDEWMFNAIEGTWTGGARALGRGHIFTRDGTLVASIQQEGLLRVHEK</sequence>
<evidence type="ECO:0000313" key="11">
    <source>
        <dbReference type="EMBL" id="WND01949.1"/>
    </source>
</evidence>
<gene>
    <name evidence="11" type="ORF">QGN29_10355</name>
</gene>
<dbReference type="GO" id="GO:0006637">
    <property type="term" value="P:acyl-CoA metabolic process"/>
    <property type="evidence" value="ECO:0007669"/>
    <property type="project" value="InterPro"/>
</dbReference>
<evidence type="ECO:0000259" key="10">
    <source>
        <dbReference type="Pfam" id="PF20789"/>
    </source>
</evidence>
<evidence type="ECO:0000256" key="1">
    <source>
        <dbReference type="ARBA" id="ARBA00006538"/>
    </source>
</evidence>
<name>A0AA52EGL1_9PROT</name>